<gene>
    <name evidence="3" type="ORF">GRF29_28g97481</name>
</gene>
<feature type="region of interest" description="Disordered" evidence="1">
    <location>
        <begin position="1"/>
        <end position="20"/>
    </location>
</feature>
<feature type="compositionally biased region" description="Basic and acidic residues" evidence="1">
    <location>
        <begin position="338"/>
        <end position="347"/>
    </location>
</feature>
<dbReference type="GO" id="GO:0005634">
    <property type="term" value="C:nucleus"/>
    <property type="evidence" value="ECO:0007669"/>
    <property type="project" value="TreeGrafter"/>
</dbReference>
<dbReference type="PANTHER" id="PTHR23389:SF21">
    <property type="entry name" value="ATPASE FAMILY AAA DOMAIN-CONTAINING PROTEIN 5"/>
    <property type="match status" value="1"/>
</dbReference>
<dbReference type="GO" id="GO:0003677">
    <property type="term" value="F:DNA binding"/>
    <property type="evidence" value="ECO:0007669"/>
    <property type="project" value="TreeGrafter"/>
</dbReference>
<evidence type="ECO:0000313" key="3">
    <source>
        <dbReference type="EMBL" id="KAK3213501.1"/>
    </source>
</evidence>
<feature type="region of interest" description="Disordered" evidence="1">
    <location>
        <begin position="32"/>
        <end position="148"/>
    </location>
</feature>
<sequence length="1255" mass="138603">MNLEGTQNVHPFFSKPHSRLVLSPSPRRELILSGISIGESQPPATIETQPHSTNDDPDYEHHEQAQKTQKKRGRKPGSTNKKRENPAAKNQLVMERFAQPLRGNGEVEGAHVATMETVDVPTLEEDPNQDRRKRQKTASPPPMQHVPVPCEVPANGSLDWQQQLELEAASEMAPQPTPCAIDPPYTEESTEPAQMGAMATKGLLDLPNTEAADPLTPAIPDSASTIEGDRAIPKKTMKISKNGKLLSSPPPDVDAVEPKKRRVRRTKLKVLPTVTVVKYGHDAASRKVIGEKIEAIMSGVRPAARRVTPKKATPKRSGPPKPTHPFFLGKSAPTIQENETHDQEINSRSDPIPKALKKSAVTPGKLKLESRRAQSSTDIPVFGSRSNRATKENGLAEAPWPAKEIAHVRNLEGDLLTKPWSISGEFPLRARKLKSSVIAIPREEDMMQKLASQLQPAIQRHHDPPQDEFAALEDLRLPSRLLTTGVDIQNEVRSQVVSLKTPYVHPAVAALFSDTEHSLTAFDSGRCEPLSWAQKYTPKYASHVLQSGKEPLVLKDWLQSLTVLSVGGKNSGSKAAEITNQKKPPKKKRKKAQDDFVVDSDEEEEEDMVELPRNEPFTMARRAYTPTSVHRARWTRNKNVVLISGPNGCGKSAMVQAVAKDLDFEIFEINSGSRRSGKDILDKVGDMTENHLVSNKRKEALADLKPAVVVDIDTEGASEALQKDIESGRQGNMMSFFKTTGPALEKPRVEAKVSEPKKASSIQATLPVPQAQRKAQKQSLILLEEADILYEEDQGFWAQVTRLAAQSKRPIIITCTNEALIPMHELPLAAILRLSPPPVSLATDYMVVLAGHEGHILEHNAVADLYRSKNFDLRASITELNLWCQMSVGDRKGGLEWIYQRWPPGNDLDEHGRPLRVASKGTYTRGMGYLSHNVFNSQDNVGYDRTAEMLEESWREWQINPDGWRDVQSPDATQPTLGKSLLADLKCLDIMADSLSAADTYCGIDLPSYGHFFDQPTDPSMPLLSDKARLNYTLAAPVLQVDHATDFSHFDTEMLTQTHLLVQRAFGGRQPCHRDESLGIPRTEEGFTSAILHHKDQQSCKTSLAWPDFSQAFDILAYPPDALPILNSSYNLTASSFDRTFRIVVEDLAPYVRSIVASELVLENQRIRLGNLLSEGGGRSTKRQRTTRAARTALEGGSRDTKRREHWFDPYLNPALVMGTAGQTWAGLGFVVDVGTETGSKAGSLGGTTDEVTGA</sequence>
<feature type="domain" description="AAA+ ATPase" evidence="2">
    <location>
        <begin position="637"/>
        <end position="838"/>
    </location>
</feature>
<evidence type="ECO:0000259" key="2">
    <source>
        <dbReference type="SMART" id="SM00382"/>
    </source>
</evidence>
<feature type="region of interest" description="Disordered" evidence="1">
    <location>
        <begin position="568"/>
        <end position="606"/>
    </location>
</feature>
<evidence type="ECO:0000256" key="1">
    <source>
        <dbReference type="SAM" id="MobiDB-lite"/>
    </source>
</evidence>
<dbReference type="GO" id="GO:0016887">
    <property type="term" value="F:ATP hydrolysis activity"/>
    <property type="evidence" value="ECO:0007669"/>
    <property type="project" value="InterPro"/>
</dbReference>
<proteinExistence type="predicted"/>
<accession>A0AAN6RJP7</accession>
<dbReference type="SMART" id="SM00382">
    <property type="entry name" value="AAA"/>
    <property type="match status" value="1"/>
</dbReference>
<dbReference type="InterPro" id="IPR003959">
    <property type="entry name" value="ATPase_AAA_core"/>
</dbReference>
<feature type="region of interest" description="Disordered" evidence="1">
    <location>
        <begin position="241"/>
        <end position="260"/>
    </location>
</feature>
<feature type="region of interest" description="Disordered" evidence="1">
    <location>
        <begin position="1175"/>
        <end position="1200"/>
    </location>
</feature>
<dbReference type="GO" id="GO:0005524">
    <property type="term" value="F:ATP binding"/>
    <property type="evidence" value="ECO:0007669"/>
    <property type="project" value="InterPro"/>
</dbReference>
<dbReference type="InterPro" id="IPR003593">
    <property type="entry name" value="AAA+_ATPase"/>
</dbReference>
<dbReference type="SUPFAM" id="SSF52540">
    <property type="entry name" value="P-loop containing nucleoside triphosphate hydrolases"/>
    <property type="match status" value="1"/>
</dbReference>
<dbReference type="Proteomes" id="UP001280581">
    <property type="component" value="Unassembled WGS sequence"/>
</dbReference>
<keyword evidence="4" id="KW-1185">Reference proteome</keyword>
<comment type="caution">
    <text evidence="3">The sequence shown here is derived from an EMBL/GenBank/DDBJ whole genome shotgun (WGS) entry which is preliminary data.</text>
</comment>
<feature type="region of interest" description="Disordered" evidence="1">
    <location>
        <begin position="301"/>
        <end position="395"/>
    </location>
</feature>
<dbReference type="CDD" id="cd00009">
    <property type="entry name" value="AAA"/>
    <property type="match status" value="1"/>
</dbReference>
<organism evidence="3 4">
    <name type="scientific">Pseudopithomyces chartarum</name>
    <dbReference type="NCBI Taxonomy" id="1892770"/>
    <lineage>
        <taxon>Eukaryota</taxon>
        <taxon>Fungi</taxon>
        <taxon>Dikarya</taxon>
        <taxon>Ascomycota</taxon>
        <taxon>Pezizomycotina</taxon>
        <taxon>Dothideomycetes</taxon>
        <taxon>Pleosporomycetidae</taxon>
        <taxon>Pleosporales</taxon>
        <taxon>Massarineae</taxon>
        <taxon>Didymosphaeriaceae</taxon>
        <taxon>Pseudopithomyces</taxon>
    </lineage>
</organism>
<feature type="compositionally biased region" description="Polar residues" evidence="1">
    <location>
        <begin position="38"/>
        <end position="52"/>
    </location>
</feature>
<name>A0AAN6RJP7_9PLEO</name>
<dbReference type="EMBL" id="WVTA01000004">
    <property type="protein sequence ID" value="KAK3213501.1"/>
    <property type="molecule type" value="Genomic_DNA"/>
</dbReference>
<dbReference type="InterPro" id="IPR027417">
    <property type="entry name" value="P-loop_NTPase"/>
</dbReference>
<feature type="compositionally biased region" description="Acidic residues" evidence="1">
    <location>
        <begin position="596"/>
        <end position="606"/>
    </location>
</feature>
<feature type="compositionally biased region" description="Basic residues" evidence="1">
    <location>
        <begin position="303"/>
        <end position="314"/>
    </location>
</feature>
<protein>
    <recommendedName>
        <fullName evidence="2">AAA+ ATPase domain-containing protein</fullName>
    </recommendedName>
</protein>
<dbReference type="AlphaFoldDB" id="A0AAN6RJP7"/>
<dbReference type="Gene3D" id="3.40.50.300">
    <property type="entry name" value="P-loop containing nucleotide triphosphate hydrolases"/>
    <property type="match status" value="1"/>
</dbReference>
<dbReference type="Pfam" id="PF00004">
    <property type="entry name" value="AAA"/>
    <property type="match status" value="1"/>
</dbReference>
<dbReference type="PANTHER" id="PTHR23389">
    <property type="entry name" value="CHROMOSOME TRANSMISSION FIDELITY FACTOR 18"/>
    <property type="match status" value="1"/>
</dbReference>
<reference evidence="3 4" key="1">
    <citation type="submission" date="2021-02" db="EMBL/GenBank/DDBJ databases">
        <title>Genome assembly of Pseudopithomyces chartarum.</title>
        <authorList>
            <person name="Jauregui R."/>
            <person name="Singh J."/>
            <person name="Voisey C."/>
        </authorList>
    </citation>
    <scope>NUCLEOTIDE SEQUENCE [LARGE SCALE GENOMIC DNA]</scope>
    <source>
        <strain evidence="3 4">AGR01</strain>
    </source>
</reference>
<evidence type="ECO:0000313" key="4">
    <source>
        <dbReference type="Proteomes" id="UP001280581"/>
    </source>
</evidence>